<gene>
    <name evidence="1" type="ORF">Joe_59</name>
</gene>
<name>A0A1J0GP05_9CAUD</name>
<keyword evidence="2" id="KW-1185">Reference proteome</keyword>
<protein>
    <submittedName>
        <fullName evidence="1">Uncharacterized protein</fullName>
    </submittedName>
</protein>
<sequence length="48" mass="5452">MKWAKPRGVCECGDSIRSAIGTCPERTHREYLCCPKQSAIRTKPEETK</sequence>
<evidence type="ECO:0000313" key="1">
    <source>
        <dbReference type="EMBL" id="APC43299.1"/>
    </source>
</evidence>
<evidence type="ECO:0000313" key="2">
    <source>
        <dbReference type="Proteomes" id="UP000225416"/>
    </source>
</evidence>
<dbReference type="Proteomes" id="UP000225416">
    <property type="component" value="Segment"/>
</dbReference>
<organism evidence="1 2">
    <name type="scientific">Streptomyces phage Joe</name>
    <dbReference type="NCBI Taxonomy" id="1913034"/>
    <lineage>
        <taxon>Viruses</taxon>
        <taxon>Duplodnaviria</taxon>
        <taxon>Heunggongvirae</taxon>
        <taxon>Uroviricota</taxon>
        <taxon>Caudoviricetes</taxon>
        <taxon>Arquatrovirinae</taxon>
        <taxon>Camvirus</taxon>
        <taxon>Camvirus joe</taxon>
    </lineage>
</organism>
<dbReference type="EMBL" id="KX815338">
    <property type="protein sequence ID" value="APC43299.1"/>
    <property type="molecule type" value="Genomic_DNA"/>
</dbReference>
<reference evidence="1 2" key="1">
    <citation type="submission" date="2016-09" db="EMBL/GenBank/DDBJ databases">
        <title>DNA sequence of the Streptomyces Phage Joe and characterization of phiJoe genome integration and excision.</title>
        <authorList>
            <person name="Fogg P.C.M."/>
            <person name="Haley J.A."/>
            <person name="Margaret S.C.M."/>
        </authorList>
    </citation>
    <scope>NUCLEOTIDE SEQUENCE [LARGE SCALE GENOMIC DNA]</scope>
</reference>
<accession>A0A1J0GP05</accession>
<proteinExistence type="predicted"/>